<dbReference type="Proteomes" id="UP000324832">
    <property type="component" value="Unassembled WGS sequence"/>
</dbReference>
<name>A0A5E4QHI7_9NEOP</name>
<evidence type="ECO:0000313" key="2">
    <source>
        <dbReference type="EMBL" id="VVC96501.1"/>
    </source>
</evidence>
<feature type="compositionally biased region" description="Basic residues" evidence="1">
    <location>
        <begin position="42"/>
        <end position="56"/>
    </location>
</feature>
<protein>
    <submittedName>
        <fullName evidence="2">Uncharacterized protein</fullName>
    </submittedName>
</protein>
<gene>
    <name evidence="2" type="ORF">LSINAPIS_LOCUS7992</name>
</gene>
<feature type="compositionally biased region" description="Basic residues" evidence="1">
    <location>
        <begin position="64"/>
        <end position="77"/>
    </location>
</feature>
<proteinExistence type="predicted"/>
<dbReference type="EMBL" id="FZQP02002769">
    <property type="protein sequence ID" value="VVC96501.1"/>
    <property type="molecule type" value="Genomic_DNA"/>
</dbReference>
<feature type="region of interest" description="Disordered" evidence="1">
    <location>
        <begin position="27"/>
        <end position="77"/>
    </location>
</feature>
<sequence>MLLHNSVHTKVAALDWILHLYNKVPDVPADGRGVQPGDGRAVGRHRRGGAGSHRRVGRDLLVSRGRRRGRRDRPRPR</sequence>
<evidence type="ECO:0000313" key="3">
    <source>
        <dbReference type="Proteomes" id="UP000324832"/>
    </source>
</evidence>
<accession>A0A5E4QHI7</accession>
<reference evidence="2 3" key="1">
    <citation type="submission" date="2017-07" db="EMBL/GenBank/DDBJ databases">
        <authorList>
            <person name="Talla V."/>
            <person name="Backstrom N."/>
        </authorList>
    </citation>
    <scope>NUCLEOTIDE SEQUENCE [LARGE SCALE GENOMIC DNA]</scope>
</reference>
<dbReference type="AlphaFoldDB" id="A0A5E4QHI7"/>
<evidence type="ECO:0000256" key="1">
    <source>
        <dbReference type="SAM" id="MobiDB-lite"/>
    </source>
</evidence>
<organism evidence="2 3">
    <name type="scientific">Leptidea sinapis</name>
    <dbReference type="NCBI Taxonomy" id="189913"/>
    <lineage>
        <taxon>Eukaryota</taxon>
        <taxon>Metazoa</taxon>
        <taxon>Ecdysozoa</taxon>
        <taxon>Arthropoda</taxon>
        <taxon>Hexapoda</taxon>
        <taxon>Insecta</taxon>
        <taxon>Pterygota</taxon>
        <taxon>Neoptera</taxon>
        <taxon>Endopterygota</taxon>
        <taxon>Lepidoptera</taxon>
        <taxon>Glossata</taxon>
        <taxon>Ditrysia</taxon>
        <taxon>Papilionoidea</taxon>
        <taxon>Pieridae</taxon>
        <taxon>Dismorphiinae</taxon>
        <taxon>Leptidea</taxon>
    </lineage>
</organism>
<keyword evidence="3" id="KW-1185">Reference proteome</keyword>